<dbReference type="OrthoDB" id="10285999at2759"/>
<dbReference type="Proteomes" id="UP000008068">
    <property type="component" value="Unassembled WGS sequence"/>
</dbReference>
<dbReference type="AlphaFoldDB" id="G0MSC0"/>
<dbReference type="InParanoid" id="G0MSC0"/>
<organism evidence="3">
    <name type="scientific">Caenorhabditis brenneri</name>
    <name type="common">Nematode worm</name>
    <dbReference type="NCBI Taxonomy" id="135651"/>
    <lineage>
        <taxon>Eukaryota</taxon>
        <taxon>Metazoa</taxon>
        <taxon>Ecdysozoa</taxon>
        <taxon>Nematoda</taxon>
        <taxon>Chromadorea</taxon>
        <taxon>Rhabditida</taxon>
        <taxon>Rhabditina</taxon>
        <taxon>Rhabditomorpha</taxon>
        <taxon>Rhabditoidea</taxon>
        <taxon>Rhabditidae</taxon>
        <taxon>Peloderinae</taxon>
        <taxon>Caenorhabditis</taxon>
    </lineage>
</organism>
<keyword evidence="1" id="KW-0812">Transmembrane</keyword>
<reference evidence="3" key="1">
    <citation type="submission" date="2011-07" db="EMBL/GenBank/DDBJ databases">
        <authorList>
            <consortium name="Caenorhabditis brenneri Sequencing and Analysis Consortium"/>
            <person name="Wilson R.K."/>
        </authorList>
    </citation>
    <scope>NUCLEOTIDE SEQUENCE [LARGE SCALE GENOMIC DNA]</scope>
    <source>
        <strain evidence="3">PB2801</strain>
    </source>
</reference>
<accession>G0MSC0</accession>
<dbReference type="HOGENOM" id="CLU_1511925_0_0_1"/>
<protein>
    <submittedName>
        <fullName evidence="2">Uncharacterized protein</fullName>
    </submittedName>
</protein>
<dbReference type="eggNOG" id="ENOG502TIWX">
    <property type="taxonomic scope" value="Eukaryota"/>
</dbReference>
<keyword evidence="1" id="KW-1133">Transmembrane helix</keyword>
<gene>
    <name evidence="2" type="ORF">CAEBREN_20362</name>
</gene>
<proteinExistence type="predicted"/>
<evidence type="ECO:0000256" key="1">
    <source>
        <dbReference type="SAM" id="Phobius"/>
    </source>
</evidence>
<evidence type="ECO:0000313" key="3">
    <source>
        <dbReference type="Proteomes" id="UP000008068"/>
    </source>
</evidence>
<dbReference type="EMBL" id="GL379809">
    <property type="protein sequence ID" value="EGT42441.1"/>
    <property type="molecule type" value="Genomic_DNA"/>
</dbReference>
<feature type="transmembrane region" description="Helical" evidence="1">
    <location>
        <begin position="128"/>
        <end position="150"/>
    </location>
</feature>
<evidence type="ECO:0000313" key="2">
    <source>
        <dbReference type="EMBL" id="EGT42441.1"/>
    </source>
</evidence>
<sequence length="178" mass="20397">MKAIARRVVNDDENVLQVSTKTGLPIEFLIRKCEWEVPGLKIYDQDHARSILKLTERSCESEWLVDTVNIYIQNQNTESITGVLNFDTVKGFTYKTAPAESFPELNTVLPVAPLNVRANSKFSSLDSWSIAISVLFAICIAVKIVCYFGYKFYIKLFKHGSYDVWKRSHQYSEELIDC</sequence>
<keyword evidence="3" id="KW-1185">Reference proteome</keyword>
<keyword evidence="1" id="KW-0472">Membrane</keyword>
<name>G0MSC0_CAEBE</name>